<dbReference type="Proteomes" id="UP000245626">
    <property type="component" value="Unassembled WGS sequence"/>
</dbReference>
<proteinExistence type="predicted"/>
<gene>
    <name evidence="1" type="ORF">IE53DRAFT_372137</name>
</gene>
<protein>
    <submittedName>
        <fullName evidence="1">P-loop containing nucleoside triphosphate hydrolase protein</fullName>
    </submittedName>
</protein>
<keyword evidence="2" id="KW-1185">Reference proteome</keyword>
<evidence type="ECO:0000313" key="1">
    <source>
        <dbReference type="EMBL" id="PWN46666.1"/>
    </source>
</evidence>
<dbReference type="EMBL" id="KZ820791">
    <property type="protein sequence ID" value="PWN46666.1"/>
    <property type="molecule type" value="Genomic_DNA"/>
</dbReference>
<sequence>MLRLNRSSGKAALAVVRRSDLLSVTAAVAATTCIPSSASSSLSGMNLQAPGRNSRPRRGLASHTASSRGLVRLQARWSSSSSPAASTSLAPPDNRDASPASDPSVSKLLAAREGSIEKFERLGLNKNISKQLIKTFPHIVSPTSAQRLLVPAMLSPNDLIVRAHTGTGKSFGILLALLAKPRIVFSDKSVSTSGDGSERKGKGRQQADQDRRGQGGTKLVHGVASLILVPSNELANQYMGWAKRLFPSSVLKSLDPVIQCLVRGQGDKEEEHKKLRRTPPHIIVATPNRIKDILQTPEGRHILGIDTLRSLVLDEADSILQLPGRFPSQKSSWKHSVHKTSGLQVLNEIMKIRPTFSGGERFLSAGLENRPGKRRDEKLPPESIRRLQYQSSERDELKTGKSEFAPPKSRRFGATPLQLVCVSATANSVLRHFLGARTGWLRAGVKEEMTGNGRKASSSHSSSDRLLARWIDLTGLSGRSMIESGLKGLVESSLLSSRKSTSRDRLASSEEEQEVLDLLSQNPNPLPKGLDHMCVVVDEAPLSGFMERPPLRNLDLRLTKSRGESHLADPNWNATGGQTNTAKAEAKGRQEDSWEEGREEEEGGKSLSDLFEIVKPDGEPEPFQVDEKLIEALAFCFASEGVSKGLALIPSQWSIQKTRIHLEALGVPVKIVGSHQEEEVSTDKEGGKLAPRTQLHLLHTSSARGLDLASLSHVFLVGFQSVLDAVHYTHLAGRVGRIGQQEATSLLPPTSENRPATTTRPKGKVVTLIRGVTHGFSKPLDQSEQRGDLTTPLKSFISTWESRMALVYRRLGVVPRKFDLSLLSKRPGEGEEGKGEREVREEDPTR</sequence>
<name>A0ACD0NLG5_9BASI</name>
<keyword evidence="1" id="KW-0378">Hydrolase</keyword>
<reference evidence="1 2" key="1">
    <citation type="journal article" date="2018" name="Mol. Biol. Evol.">
        <title>Broad Genomic Sampling Reveals a Smut Pathogenic Ancestry of the Fungal Clade Ustilaginomycotina.</title>
        <authorList>
            <person name="Kijpornyongpan T."/>
            <person name="Mondo S.J."/>
            <person name="Barry K."/>
            <person name="Sandor L."/>
            <person name="Lee J."/>
            <person name="Lipzen A."/>
            <person name="Pangilinan J."/>
            <person name="LaButti K."/>
            <person name="Hainaut M."/>
            <person name="Henrissat B."/>
            <person name="Grigoriev I.V."/>
            <person name="Spatafora J.W."/>
            <person name="Aime M.C."/>
        </authorList>
    </citation>
    <scope>NUCLEOTIDE SEQUENCE [LARGE SCALE GENOMIC DNA]</scope>
    <source>
        <strain evidence="1 2">SA 807</strain>
    </source>
</reference>
<accession>A0ACD0NLG5</accession>
<evidence type="ECO:0000313" key="2">
    <source>
        <dbReference type="Proteomes" id="UP000245626"/>
    </source>
</evidence>
<organism evidence="1 2">
    <name type="scientific">Violaceomyces palustris</name>
    <dbReference type="NCBI Taxonomy" id="1673888"/>
    <lineage>
        <taxon>Eukaryota</taxon>
        <taxon>Fungi</taxon>
        <taxon>Dikarya</taxon>
        <taxon>Basidiomycota</taxon>
        <taxon>Ustilaginomycotina</taxon>
        <taxon>Ustilaginomycetes</taxon>
        <taxon>Violaceomycetales</taxon>
        <taxon>Violaceomycetaceae</taxon>
        <taxon>Violaceomyces</taxon>
    </lineage>
</organism>